<comment type="caution">
    <text evidence="6">The sequence shown here is derived from an EMBL/GenBank/DDBJ whole genome shotgun (WGS) entry which is preliminary data.</text>
</comment>
<proteinExistence type="inferred from homology"/>
<dbReference type="GO" id="GO:0015934">
    <property type="term" value="C:large ribosomal subunit"/>
    <property type="evidence" value="ECO:0007669"/>
    <property type="project" value="InterPro"/>
</dbReference>
<dbReference type="SUPFAM" id="SSF57829">
    <property type="entry name" value="Zn-binding ribosomal proteins"/>
    <property type="match status" value="1"/>
</dbReference>
<dbReference type="AlphaFoldDB" id="A0A0F3GIV1"/>
<dbReference type="Proteomes" id="UP000033423">
    <property type="component" value="Unassembled WGS sequence"/>
</dbReference>
<dbReference type="Pfam" id="PF01783">
    <property type="entry name" value="Ribosomal_L32p"/>
    <property type="match status" value="1"/>
</dbReference>
<accession>A0A0F3GIV1</accession>
<dbReference type="PANTHER" id="PTHR35534">
    <property type="entry name" value="50S RIBOSOMAL PROTEIN L32"/>
    <property type="match status" value="1"/>
</dbReference>
<dbReference type="PATRIC" id="fig|29290.4.peg.7867"/>
<dbReference type="EMBL" id="LACI01002528">
    <property type="protein sequence ID" value="KJU81855.1"/>
    <property type="molecule type" value="Genomic_DNA"/>
</dbReference>
<keyword evidence="2 5" id="KW-0689">Ribosomal protein</keyword>
<dbReference type="InterPro" id="IPR044957">
    <property type="entry name" value="Ribosomal_bL32_bact"/>
</dbReference>
<dbReference type="NCBIfam" id="TIGR01031">
    <property type="entry name" value="rpmF_bact"/>
    <property type="match status" value="1"/>
</dbReference>
<keyword evidence="7" id="KW-1185">Reference proteome</keyword>
<keyword evidence="3 5" id="KW-0687">Ribonucleoprotein</keyword>
<dbReference type="GO" id="GO:0006412">
    <property type="term" value="P:translation"/>
    <property type="evidence" value="ECO:0007669"/>
    <property type="project" value="UniProtKB-UniRule"/>
</dbReference>
<dbReference type="InterPro" id="IPR002677">
    <property type="entry name" value="Ribosomal_bL32"/>
</dbReference>
<comment type="similarity">
    <text evidence="1 5">Belongs to the bacterial ribosomal protein bL32 family.</text>
</comment>
<gene>
    <name evidence="5" type="primary">rpmF</name>
    <name evidence="6" type="ORF">MBAV_005952</name>
</gene>
<dbReference type="GO" id="GO:0003735">
    <property type="term" value="F:structural constituent of ribosome"/>
    <property type="evidence" value="ECO:0007669"/>
    <property type="project" value="InterPro"/>
</dbReference>
<evidence type="ECO:0000256" key="5">
    <source>
        <dbReference type="HAMAP-Rule" id="MF_00340"/>
    </source>
</evidence>
<evidence type="ECO:0000313" key="7">
    <source>
        <dbReference type="Proteomes" id="UP000033423"/>
    </source>
</evidence>
<name>A0A0F3GIV1_9BACT</name>
<evidence type="ECO:0000256" key="4">
    <source>
        <dbReference type="ARBA" id="ARBA00035178"/>
    </source>
</evidence>
<evidence type="ECO:0000256" key="2">
    <source>
        <dbReference type="ARBA" id="ARBA00022980"/>
    </source>
</evidence>
<dbReference type="HAMAP" id="MF_00340">
    <property type="entry name" value="Ribosomal_bL32"/>
    <property type="match status" value="1"/>
</dbReference>
<reference evidence="6 7" key="1">
    <citation type="submission" date="2015-02" db="EMBL/GenBank/DDBJ databases">
        <title>Single-cell genomics of uncultivated deep-branching MTB reveals a conserved set of magnetosome genes.</title>
        <authorList>
            <person name="Kolinko S."/>
            <person name="Richter M."/>
            <person name="Glockner F.O."/>
            <person name="Brachmann A."/>
            <person name="Schuler D."/>
        </authorList>
    </citation>
    <scope>NUCLEOTIDE SEQUENCE [LARGE SCALE GENOMIC DNA]</scope>
    <source>
        <strain evidence="6">TM-1</strain>
    </source>
</reference>
<evidence type="ECO:0000256" key="3">
    <source>
        <dbReference type="ARBA" id="ARBA00023274"/>
    </source>
</evidence>
<evidence type="ECO:0000313" key="6">
    <source>
        <dbReference type="EMBL" id="KJU81855.1"/>
    </source>
</evidence>
<evidence type="ECO:0000256" key="1">
    <source>
        <dbReference type="ARBA" id="ARBA00008560"/>
    </source>
</evidence>
<dbReference type="InterPro" id="IPR011332">
    <property type="entry name" value="Ribosomal_zn-bd"/>
</dbReference>
<organism evidence="6 7">
    <name type="scientific">Candidatus Magnetobacterium bavaricum</name>
    <dbReference type="NCBI Taxonomy" id="29290"/>
    <lineage>
        <taxon>Bacteria</taxon>
        <taxon>Pseudomonadati</taxon>
        <taxon>Nitrospirota</taxon>
        <taxon>Thermodesulfovibrionia</taxon>
        <taxon>Thermodesulfovibrionales</taxon>
        <taxon>Candidatus Magnetobacteriaceae</taxon>
        <taxon>Candidatus Magnetobacterium</taxon>
    </lineage>
</organism>
<sequence>MANPTSRHSRARRDKRRANWKGVVPHLIKCPDCGALKMPHRACSSCGMYDGRSILEVVEKE</sequence>
<dbReference type="PANTHER" id="PTHR35534:SF1">
    <property type="entry name" value="LARGE RIBOSOMAL SUBUNIT PROTEIN BL32"/>
    <property type="match status" value="1"/>
</dbReference>
<protein>
    <recommendedName>
        <fullName evidence="4 5">Large ribosomal subunit protein bL32</fullName>
    </recommendedName>
</protein>